<feature type="region of interest" description="Disordered" evidence="1">
    <location>
        <begin position="1"/>
        <end position="169"/>
    </location>
</feature>
<dbReference type="InterPro" id="IPR000626">
    <property type="entry name" value="Ubiquitin-like_dom"/>
</dbReference>
<keyword evidence="4" id="KW-1185">Reference proteome</keyword>
<dbReference type="Pfam" id="PF11976">
    <property type="entry name" value="Rad60-SLD"/>
    <property type="match status" value="1"/>
</dbReference>
<sequence length="452" mass="50911">MKRSFFSKPAAAPSQSVQKTEEDATDLFRQSSNVYSSIVAERERKLKERKERKAKAKAKVEENSDEDWEGSGAKKKRRISLEDEDEDEDAHDVKPQTTPTKRTRSQTNTPAKVKQSPTDLSARYNDAMAAAKDASKQTDIVDLGGSSPEPEPDDDDLYVPPKPRLTPQKDKSNKVIELDEVGTDNMDPEEREYLELIERAKERMRLEELKQAKGKPASSSSTIQQIVPVAPNPTDPPVSIMVTSDIEGVKPLVVRILLSKRIKDVRVAWCGYNQLPGDQSAAVFMTWRGLKQWDITTLKRMMDSVVDISVSEDGTFSCVGRGDGITEDYSKIHLVATTQELFDEAKRNEEKKLQEPTEEDVDANVLESLDDIPKTNDLIPILLKENGDYGELKIKVKPHTTFERLIAAFVRAKGVPPGKNVFLMYEGEKLNPDDEMKDSEIEERDVVEVYVR</sequence>
<organism evidence="3 4">
    <name type="scientific">Rhizodiscina lignyota</name>
    <dbReference type="NCBI Taxonomy" id="1504668"/>
    <lineage>
        <taxon>Eukaryota</taxon>
        <taxon>Fungi</taxon>
        <taxon>Dikarya</taxon>
        <taxon>Ascomycota</taxon>
        <taxon>Pezizomycotina</taxon>
        <taxon>Dothideomycetes</taxon>
        <taxon>Pleosporomycetidae</taxon>
        <taxon>Aulographales</taxon>
        <taxon>Rhizodiscinaceae</taxon>
        <taxon>Rhizodiscina</taxon>
    </lineage>
</organism>
<proteinExistence type="predicted"/>
<feature type="domain" description="Ubiquitin-like" evidence="2">
    <location>
        <begin position="379"/>
        <end position="452"/>
    </location>
</feature>
<dbReference type="InterPro" id="IPR029071">
    <property type="entry name" value="Ubiquitin-like_domsf"/>
</dbReference>
<evidence type="ECO:0000256" key="1">
    <source>
        <dbReference type="SAM" id="MobiDB-lite"/>
    </source>
</evidence>
<dbReference type="OrthoDB" id="3365399at2759"/>
<reference evidence="3" key="1">
    <citation type="journal article" date="2020" name="Stud. Mycol.">
        <title>101 Dothideomycetes genomes: a test case for predicting lifestyles and emergence of pathogens.</title>
        <authorList>
            <person name="Haridas S."/>
            <person name="Albert R."/>
            <person name="Binder M."/>
            <person name="Bloem J."/>
            <person name="Labutti K."/>
            <person name="Salamov A."/>
            <person name="Andreopoulos B."/>
            <person name="Baker S."/>
            <person name="Barry K."/>
            <person name="Bills G."/>
            <person name="Bluhm B."/>
            <person name="Cannon C."/>
            <person name="Castanera R."/>
            <person name="Culley D."/>
            <person name="Daum C."/>
            <person name="Ezra D."/>
            <person name="Gonzalez J."/>
            <person name="Henrissat B."/>
            <person name="Kuo A."/>
            <person name="Liang C."/>
            <person name="Lipzen A."/>
            <person name="Lutzoni F."/>
            <person name="Magnuson J."/>
            <person name="Mondo S."/>
            <person name="Nolan M."/>
            <person name="Ohm R."/>
            <person name="Pangilinan J."/>
            <person name="Park H.-J."/>
            <person name="Ramirez L."/>
            <person name="Alfaro M."/>
            <person name="Sun H."/>
            <person name="Tritt A."/>
            <person name="Yoshinaga Y."/>
            <person name="Zwiers L.-H."/>
            <person name="Turgeon B."/>
            <person name="Goodwin S."/>
            <person name="Spatafora J."/>
            <person name="Crous P."/>
            <person name="Grigoriev I."/>
        </authorList>
    </citation>
    <scope>NUCLEOTIDE SEQUENCE</scope>
    <source>
        <strain evidence="3">CBS 133067</strain>
    </source>
</reference>
<evidence type="ECO:0000313" key="4">
    <source>
        <dbReference type="Proteomes" id="UP000799772"/>
    </source>
</evidence>
<dbReference type="Gene3D" id="3.10.20.90">
    <property type="entry name" value="Phosphatidylinositol 3-kinase Catalytic Subunit, Chain A, domain 1"/>
    <property type="match status" value="1"/>
</dbReference>
<evidence type="ECO:0000259" key="2">
    <source>
        <dbReference type="PROSITE" id="PS50053"/>
    </source>
</evidence>
<feature type="compositionally biased region" description="Polar residues" evidence="1">
    <location>
        <begin position="95"/>
        <end position="119"/>
    </location>
</feature>
<gene>
    <name evidence="3" type="ORF">NA57DRAFT_75904</name>
</gene>
<accession>A0A9P4M8S6</accession>
<dbReference type="SUPFAM" id="SSF54236">
    <property type="entry name" value="Ubiquitin-like"/>
    <property type="match status" value="1"/>
</dbReference>
<dbReference type="SMART" id="SM00213">
    <property type="entry name" value="UBQ"/>
    <property type="match status" value="1"/>
</dbReference>
<protein>
    <recommendedName>
        <fullName evidence="2">Ubiquitin-like domain-containing protein</fullName>
    </recommendedName>
</protein>
<name>A0A9P4M8S6_9PEZI</name>
<dbReference type="EMBL" id="ML978126">
    <property type="protein sequence ID" value="KAF2098667.1"/>
    <property type="molecule type" value="Genomic_DNA"/>
</dbReference>
<comment type="caution">
    <text evidence="3">The sequence shown here is derived from an EMBL/GenBank/DDBJ whole genome shotgun (WGS) entry which is preliminary data.</text>
</comment>
<dbReference type="Proteomes" id="UP000799772">
    <property type="component" value="Unassembled WGS sequence"/>
</dbReference>
<evidence type="ECO:0000313" key="3">
    <source>
        <dbReference type="EMBL" id="KAF2098667.1"/>
    </source>
</evidence>
<feature type="compositionally biased region" description="Basic and acidic residues" evidence="1">
    <location>
        <begin position="40"/>
        <end position="51"/>
    </location>
</feature>
<dbReference type="PROSITE" id="PS50053">
    <property type="entry name" value="UBIQUITIN_2"/>
    <property type="match status" value="1"/>
</dbReference>
<dbReference type="AlphaFoldDB" id="A0A9P4M8S6"/>
<dbReference type="CDD" id="cd01763">
    <property type="entry name" value="Ubl_SUMO_like"/>
    <property type="match status" value="1"/>
</dbReference>
<dbReference type="InterPro" id="IPR022617">
    <property type="entry name" value="Rad60/SUMO-like_dom"/>
</dbReference>